<gene>
    <name evidence="2" type="ORF">GWR21_08900</name>
</gene>
<proteinExistence type="predicted"/>
<dbReference type="Gene3D" id="2.60.120.10">
    <property type="entry name" value="Jelly Rolls"/>
    <property type="match status" value="1"/>
</dbReference>
<dbReference type="AlphaFoldDB" id="A0A6B9ZEF7"/>
<evidence type="ECO:0000313" key="2">
    <source>
        <dbReference type="EMBL" id="QHS59704.1"/>
    </source>
</evidence>
<dbReference type="EMBL" id="CP048113">
    <property type="protein sequence ID" value="QHS59704.1"/>
    <property type="molecule type" value="Genomic_DNA"/>
</dbReference>
<dbReference type="SUPFAM" id="SSF51206">
    <property type="entry name" value="cAMP-binding domain-like"/>
    <property type="match status" value="1"/>
</dbReference>
<feature type="domain" description="Cyclic nucleotide-binding" evidence="1">
    <location>
        <begin position="46"/>
        <end position="149"/>
    </location>
</feature>
<dbReference type="Pfam" id="PF00027">
    <property type="entry name" value="cNMP_binding"/>
    <property type="match status" value="1"/>
</dbReference>
<dbReference type="CDD" id="cd00038">
    <property type="entry name" value="CAP_ED"/>
    <property type="match status" value="1"/>
</dbReference>
<sequence length="227" mass="26254">MQGSKLYVASHQTVRSDMSVVTAKPGFTSSLNRSYAIFFNMIAIHTGMKLSDNEQCLVMETLGTRRLRKRQYFVQEGDICRHLGFIIRGAARTYSINQKGQETILYFSTENNWLGDNDSFRNNRPCSYHIEAIEDTDLLIGNRQGLDTLRTAIPAIRMFMDYDHSRQLAFSHLRINTALSMNAEERYADLLSNWPEYSRRFSQNMIASFLGIQPETLSRIRKNWRGC</sequence>
<name>A0A6B9ZEF7_9BACT</name>
<dbReference type="KEGG" id="chih:GWR21_08900"/>
<accession>A0A6B9ZEF7</accession>
<dbReference type="PROSITE" id="PS50042">
    <property type="entry name" value="CNMP_BINDING_3"/>
    <property type="match status" value="1"/>
</dbReference>
<dbReference type="RefSeq" id="WP_162331399.1">
    <property type="nucleotide sequence ID" value="NZ_CP048113.1"/>
</dbReference>
<protein>
    <submittedName>
        <fullName evidence="2">Crp/Fnr family transcriptional regulator</fullName>
    </submittedName>
</protein>
<evidence type="ECO:0000259" key="1">
    <source>
        <dbReference type="PROSITE" id="PS50042"/>
    </source>
</evidence>
<dbReference type="InterPro" id="IPR000595">
    <property type="entry name" value="cNMP-bd_dom"/>
</dbReference>
<dbReference type="Proteomes" id="UP000476411">
    <property type="component" value="Chromosome"/>
</dbReference>
<keyword evidence="3" id="KW-1185">Reference proteome</keyword>
<dbReference type="InterPro" id="IPR018490">
    <property type="entry name" value="cNMP-bd_dom_sf"/>
</dbReference>
<dbReference type="InterPro" id="IPR014710">
    <property type="entry name" value="RmlC-like_jellyroll"/>
</dbReference>
<evidence type="ECO:0000313" key="3">
    <source>
        <dbReference type="Proteomes" id="UP000476411"/>
    </source>
</evidence>
<reference evidence="2 3" key="1">
    <citation type="submission" date="2020-01" db="EMBL/GenBank/DDBJ databases">
        <title>Complete genome sequence of Chitinophaga sp. H33E-04 isolated from quinoa roots.</title>
        <authorList>
            <person name="Weon H.-Y."/>
            <person name="Lee S.A."/>
        </authorList>
    </citation>
    <scope>NUCLEOTIDE SEQUENCE [LARGE SCALE GENOMIC DNA]</scope>
    <source>
        <strain evidence="2 3">H33E-04</strain>
    </source>
</reference>
<organism evidence="2 3">
    <name type="scientific">Chitinophaga agri</name>
    <dbReference type="NCBI Taxonomy" id="2703787"/>
    <lineage>
        <taxon>Bacteria</taxon>
        <taxon>Pseudomonadati</taxon>
        <taxon>Bacteroidota</taxon>
        <taxon>Chitinophagia</taxon>
        <taxon>Chitinophagales</taxon>
        <taxon>Chitinophagaceae</taxon>
        <taxon>Chitinophaga</taxon>
    </lineage>
</organism>